<dbReference type="SUPFAM" id="SSF53850">
    <property type="entry name" value="Periplasmic binding protein-like II"/>
    <property type="match status" value="1"/>
</dbReference>
<evidence type="ECO:0000313" key="3">
    <source>
        <dbReference type="EMBL" id="RAI02261.1"/>
    </source>
</evidence>
<accession>A0A8B2NTI4</accession>
<dbReference type="EMBL" id="QHHQ01000002">
    <property type="protein sequence ID" value="RAI02261.1"/>
    <property type="molecule type" value="Genomic_DNA"/>
</dbReference>
<proteinExistence type="inferred from homology"/>
<protein>
    <recommendedName>
        <fullName evidence="5">Tripartite-type tricarboxylate transporter receptor subunit TctC</fullName>
    </recommendedName>
</protein>
<dbReference type="OrthoDB" id="7248487at2"/>
<dbReference type="InterPro" id="IPR042100">
    <property type="entry name" value="Bug_dom1"/>
</dbReference>
<dbReference type="RefSeq" id="WP_111345724.1">
    <property type="nucleotide sequence ID" value="NZ_JAIWKD010000002.1"/>
</dbReference>
<dbReference type="Gene3D" id="3.40.190.150">
    <property type="entry name" value="Bordetella uptake gene, domain 1"/>
    <property type="match status" value="1"/>
</dbReference>
<dbReference type="Proteomes" id="UP000249590">
    <property type="component" value="Unassembled WGS sequence"/>
</dbReference>
<feature type="chain" id="PRO_5032630568" description="Tripartite-type tricarboxylate transporter receptor subunit TctC" evidence="2">
    <location>
        <begin position="27"/>
        <end position="311"/>
    </location>
</feature>
<keyword evidence="4" id="KW-1185">Reference proteome</keyword>
<gene>
    <name evidence="3" type="ORF">DLJ53_12925</name>
</gene>
<comment type="caution">
    <text evidence="3">The sequence shown here is derived from an EMBL/GenBank/DDBJ whole genome shotgun (WGS) entry which is preliminary data.</text>
</comment>
<dbReference type="Pfam" id="PF03401">
    <property type="entry name" value="TctC"/>
    <property type="match status" value="1"/>
</dbReference>
<evidence type="ECO:0008006" key="5">
    <source>
        <dbReference type="Google" id="ProtNLM"/>
    </source>
</evidence>
<dbReference type="PANTHER" id="PTHR42928:SF5">
    <property type="entry name" value="BLR1237 PROTEIN"/>
    <property type="match status" value="1"/>
</dbReference>
<name>A0A8B2NTI4_9HYPH</name>
<dbReference type="InterPro" id="IPR005064">
    <property type="entry name" value="BUG"/>
</dbReference>
<keyword evidence="2" id="KW-0732">Signal</keyword>
<evidence type="ECO:0000313" key="4">
    <source>
        <dbReference type="Proteomes" id="UP000249590"/>
    </source>
</evidence>
<evidence type="ECO:0000256" key="1">
    <source>
        <dbReference type="ARBA" id="ARBA00006987"/>
    </source>
</evidence>
<sequence>MLKSSRRLIAATLTALGVAMASQAHAEYPDKPITLIIPFQAGGSTETLGRVFAEALGKQLGGRVVVKTRPGAGGAIGATELAFSEPDGYTLMMASSSVLLWPPLAQDVDYDKDDFTPIAQIAETQQAIVAAADAPFDTFKELVAYSKDHDLSYADQGAITRVFIDYLASQEGVTWTAIPTKGGGEAMPFLLGGKVDFSYSGGVHSRYGDKMKVLMSLIGKPLVSAPDAPVILDDYGIALPSESLIAGPAGMDPEIVARLESAIEAATMDEAFVDMSENKLMFPVVYSDSATLSASLDKNNEGLKKVLEAVQ</sequence>
<organism evidence="3 4">
    <name type="scientific">Acuticoccus sediminis</name>
    <dbReference type="NCBI Taxonomy" id="2184697"/>
    <lineage>
        <taxon>Bacteria</taxon>
        <taxon>Pseudomonadati</taxon>
        <taxon>Pseudomonadota</taxon>
        <taxon>Alphaproteobacteria</taxon>
        <taxon>Hyphomicrobiales</taxon>
        <taxon>Amorphaceae</taxon>
        <taxon>Acuticoccus</taxon>
    </lineage>
</organism>
<comment type="similarity">
    <text evidence="1">Belongs to the UPF0065 (bug) family.</text>
</comment>
<dbReference type="CDD" id="cd07012">
    <property type="entry name" value="PBP2_Bug_TTT"/>
    <property type="match status" value="1"/>
</dbReference>
<feature type="signal peptide" evidence="2">
    <location>
        <begin position="1"/>
        <end position="26"/>
    </location>
</feature>
<dbReference type="Gene3D" id="3.40.190.10">
    <property type="entry name" value="Periplasmic binding protein-like II"/>
    <property type="match status" value="1"/>
</dbReference>
<dbReference type="PANTHER" id="PTHR42928">
    <property type="entry name" value="TRICARBOXYLATE-BINDING PROTEIN"/>
    <property type="match status" value="1"/>
</dbReference>
<reference evidence="3 4" key="1">
    <citation type="submission" date="2018-05" db="EMBL/GenBank/DDBJ databases">
        <title>Acuticoccus sediminis sp. nov., isolated from deep-sea sediment of Indian Ocean.</title>
        <authorList>
            <person name="Liu X."/>
            <person name="Lai Q."/>
            <person name="Du Y."/>
            <person name="Sun F."/>
            <person name="Zhang X."/>
            <person name="Wang S."/>
            <person name="Shao Z."/>
        </authorList>
    </citation>
    <scope>NUCLEOTIDE SEQUENCE [LARGE SCALE GENOMIC DNA]</scope>
    <source>
        <strain evidence="3 4">PTG4-2</strain>
    </source>
</reference>
<evidence type="ECO:0000256" key="2">
    <source>
        <dbReference type="SAM" id="SignalP"/>
    </source>
</evidence>
<dbReference type="AlphaFoldDB" id="A0A8B2NTI4"/>
<dbReference type="PIRSF" id="PIRSF017082">
    <property type="entry name" value="YflP"/>
    <property type="match status" value="1"/>
</dbReference>